<dbReference type="RefSeq" id="WP_068168874.1">
    <property type="nucleotide sequence ID" value="NZ_BAAAHX010000001.1"/>
</dbReference>
<evidence type="ECO:0000256" key="2">
    <source>
        <dbReference type="SAM" id="Phobius"/>
    </source>
</evidence>
<feature type="transmembrane region" description="Helical" evidence="2">
    <location>
        <begin position="206"/>
        <end position="226"/>
    </location>
</feature>
<feature type="compositionally biased region" description="Low complexity" evidence="1">
    <location>
        <begin position="241"/>
        <end position="265"/>
    </location>
</feature>
<dbReference type="GO" id="GO:0004674">
    <property type="term" value="F:protein serine/threonine kinase activity"/>
    <property type="evidence" value="ECO:0007669"/>
    <property type="project" value="UniProtKB-KW"/>
</dbReference>
<protein>
    <submittedName>
        <fullName evidence="3">Serine/threonine protein kinase</fullName>
    </submittedName>
</protein>
<proteinExistence type="predicted"/>
<gene>
    <name evidence="3" type="ORF">IDM48_00030</name>
</gene>
<dbReference type="KEGG" id="rama:IDM48_00030"/>
<dbReference type="EMBL" id="CP061538">
    <property type="protein sequence ID" value="QNV39898.1"/>
    <property type="molecule type" value="Genomic_DNA"/>
</dbReference>
<feature type="region of interest" description="Disordered" evidence="1">
    <location>
        <begin position="127"/>
        <end position="148"/>
    </location>
</feature>
<keyword evidence="4" id="KW-1185">Reference proteome</keyword>
<dbReference type="Proteomes" id="UP000516421">
    <property type="component" value="Chromosome"/>
</dbReference>
<reference evidence="3 4" key="1">
    <citation type="submission" date="2020-09" db="EMBL/GenBank/DDBJ databases">
        <title>Investigation of environmental microbe.</title>
        <authorList>
            <person name="Ou Y."/>
            <person name="Kang Q."/>
        </authorList>
    </citation>
    <scope>NUCLEOTIDE SEQUENCE [LARGE SCALE GENOMIC DNA]</scope>
    <source>
        <strain evidence="3 4">KJZ-9</strain>
    </source>
</reference>
<evidence type="ECO:0000313" key="3">
    <source>
        <dbReference type="EMBL" id="QNV39898.1"/>
    </source>
</evidence>
<keyword evidence="2" id="KW-1133">Transmembrane helix</keyword>
<sequence>MSQSHSSQPIPVNTVLGERYKVTGAVTETADGDSILEGKDTVLNRKVSIVVAATAHNDRLIANARTLVTNARSQVQVLDLGNTSGRAYLVTALARPDTLLDTLLVDSSTLAASSESQEALGEEIFGDEDSTAPGSFAATRSSSPQSISATREIPGYSVEAPVVAGSAVAAGAAGQEHADAYYADEVPDYEDYDDYADDDEEKSGGGVWAVAIAAILLLVVGVAVVFSSLSGMVKDKGEEQAATPASSSSSAAASSSSATPSSTPSETKKADAKLAGNVTRLVPANPSFMADQDNTLGQMTDGNTSTAWMSYGFATSNFGGATDQVALAFELEEQAPVSQLTIEQQSGTGGAFTVLTNDSASLDGATEVGSGSFAGSTVSVDLDQQKQKDGAKFVIIRFTEAPQLTQPIAGYSYGLRIAEVSVSN</sequence>
<feature type="region of interest" description="Disordered" evidence="1">
    <location>
        <begin position="240"/>
        <end position="273"/>
    </location>
</feature>
<keyword evidence="2" id="KW-0812">Transmembrane</keyword>
<evidence type="ECO:0000313" key="4">
    <source>
        <dbReference type="Proteomes" id="UP000516421"/>
    </source>
</evidence>
<keyword evidence="3" id="KW-0808">Transferase</keyword>
<dbReference type="Gene3D" id="2.60.120.260">
    <property type="entry name" value="Galactose-binding domain-like"/>
    <property type="match status" value="1"/>
</dbReference>
<keyword evidence="3" id="KW-0723">Serine/threonine-protein kinase</keyword>
<organism evidence="3 4">
    <name type="scientific">Rothia amarae</name>
    <dbReference type="NCBI Taxonomy" id="169480"/>
    <lineage>
        <taxon>Bacteria</taxon>
        <taxon>Bacillati</taxon>
        <taxon>Actinomycetota</taxon>
        <taxon>Actinomycetes</taxon>
        <taxon>Micrococcales</taxon>
        <taxon>Micrococcaceae</taxon>
        <taxon>Rothia</taxon>
    </lineage>
</organism>
<keyword evidence="2" id="KW-0472">Membrane</keyword>
<keyword evidence="3" id="KW-0418">Kinase</keyword>
<evidence type="ECO:0000256" key="1">
    <source>
        <dbReference type="SAM" id="MobiDB-lite"/>
    </source>
</evidence>
<dbReference type="AlphaFoldDB" id="A0A7H2BJQ2"/>
<feature type="compositionally biased region" description="Polar residues" evidence="1">
    <location>
        <begin position="138"/>
        <end position="148"/>
    </location>
</feature>
<name>A0A7H2BJQ2_9MICC</name>
<accession>A0A7H2BJQ2</accession>